<dbReference type="InterPro" id="IPR011990">
    <property type="entry name" value="TPR-like_helical_dom_sf"/>
</dbReference>
<keyword evidence="5" id="KW-0998">Cell outer membrane</keyword>
<protein>
    <submittedName>
        <fullName evidence="8">RagB/SusD family nutrient uptake outer membrane protein</fullName>
    </submittedName>
</protein>
<proteinExistence type="inferred from homology"/>
<evidence type="ECO:0000313" key="9">
    <source>
        <dbReference type="Proteomes" id="UP001176806"/>
    </source>
</evidence>
<evidence type="ECO:0000256" key="4">
    <source>
        <dbReference type="ARBA" id="ARBA00023136"/>
    </source>
</evidence>
<sequence>MKTKKYTLLLILASLFVGCEDYLDKIDNIEALTELDIFTDVNLAEDYLDAGYTYLITETTAKSNQPDILSGLVMSDEGYPGRYNNSVQERYQSYANGDYLFLMDLNLGVQQRDTPNLAVRYSESWKGIRVVNTFLENVDLIENADEETINGLVGQAYFLRAFYYHLLTKRHGGVIYLTENLDLNSDLARVRESYESNLENILIDLEQAIDLLPVNWTAGNIGRPTKGAAMALKSRVTLFAASPLANTNNDPQKWVDAATAASDLINYASQNGLYQLIDASDAINLDVGHGGADLFVSEPEKLNNYRKVFVGPGKSKVLPQEAIFMEVNDNTIGNGGLVPLPRTYLTSGYDIVKGNFNPMNIGATANFVEKFETKNGLAIEDDPSYNDQEPFINRDPRFYNAILYDGVPWIVTDSAPLNTSGVADLAVINENGVLGVDLHDPTSPANQLWRVRNSTGYRIRKWVPNGFFLRNCCNAEEDFYVNNMIFRMSEIYLNYAEAANEAYGPAGKAPGQSLSSLDAVNVIRNRVGMPNVNGMYTGSTSTLRERIRNERAIEFCFEAMRYDDIRRWKIAHLEENKKVEFLEMRWQGGVSAIYPTGFSFENVEQVNLKKTFIEKNYWWPIPSSELEAVPDFGQTDNW</sequence>
<reference evidence="8" key="1">
    <citation type="submission" date="2023-07" db="EMBL/GenBank/DDBJ databases">
        <title>Two novel species in the genus Flavivirga.</title>
        <authorList>
            <person name="Kwon K."/>
        </authorList>
    </citation>
    <scope>NUCLEOTIDE SEQUENCE</scope>
    <source>
        <strain evidence="8">KACC 14158</strain>
    </source>
</reference>
<dbReference type="EMBL" id="JAUOEL010000001">
    <property type="protein sequence ID" value="MDO5973470.1"/>
    <property type="molecule type" value="Genomic_DNA"/>
</dbReference>
<evidence type="ECO:0000256" key="1">
    <source>
        <dbReference type="ARBA" id="ARBA00004442"/>
    </source>
</evidence>
<comment type="caution">
    <text evidence="8">The sequence shown here is derived from an EMBL/GenBank/DDBJ whole genome shotgun (WGS) entry which is preliminary data.</text>
</comment>
<dbReference type="Pfam" id="PF07980">
    <property type="entry name" value="SusD_RagB"/>
    <property type="match status" value="1"/>
</dbReference>
<dbReference type="RefSeq" id="WP_303300560.1">
    <property type="nucleotide sequence ID" value="NZ_BAABDA010000042.1"/>
</dbReference>
<dbReference type="InterPro" id="IPR012944">
    <property type="entry name" value="SusD_RagB_dom"/>
</dbReference>
<evidence type="ECO:0000259" key="7">
    <source>
        <dbReference type="Pfam" id="PF14322"/>
    </source>
</evidence>
<evidence type="ECO:0000313" key="8">
    <source>
        <dbReference type="EMBL" id="MDO5973470.1"/>
    </source>
</evidence>
<organism evidence="8 9">
    <name type="scientific">Flavivirga jejuensis</name>
    <dbReference type="NCBI Taxonomy" id="870487"/>
    <lineage>
        <taxon>Bacteria</taxon>
        <taxon>Pseudomonadati</taxon>
        <taxon>Bacteroidota</taxon>
        <taxon>Flavobacteriia</taxon>
        <taxon>Flavobacteriales</taxon>
        <taxon>Flavobacteriaceae</taxon>
        <taxon>Flavivirga</taxon>
    </lineage>
</organism>
<keyword evidence="3" id="KW-0732">Signal</keyword>
<feature type="domain" description="RagB/SusD" evidence="6">
    <location>
        <begin position="359"/>
        <end position="638"/>
    </location>
</feature>
<comment type="similarity">
    <text evidence="2">Belongs to the SusD family.</text>
</comment>
<dbReference type="SUPFAM" id="SSF48452">
    <property type="entry name" value="TPR-like"/>
    <property type="match status" value="1"/>
</dbReference>
<dbReference type="Pfam" id="PF14322">
    <property type="entry name" value="SusD-like_3"/>
    <property type="match status" value="1"/>
</dbReference>
<dbReference type="Gene3D" id="1.25.40.390">
    <property type="match status" value="1"/>
</dbReference>
<name>A0ABT8WJY3_9FLAO</name>
<evidence type="ECO:0000259" key="6">
    <source>
        <dbReference type="Pfam" id="PF07980"/>
    </source>
</evidence>
<accession>A0ABT8WJY3</accession>
<keyword evidence="9" id="KW-1185">Reference proteome</keyword>
<dbReference type="PROSITE" id="PS51257">
    <property type="entry name" value="PROKAR_LIPOPROTEIN"/>
    <property type="match status" value="1"/>
</dbReference>
<feature type="domain" description="SusD-like N-terminal" evidence="7">
    <location>
        <begin position="97"/>
        <end position="238"/>
    </location>
</feature>
<evidence type="ECO:0000256" key="5">
    <source>
        <dbReference type="ARBA" id="ARBA00023237"/>
    </source>
</evidence>
<dbReference type="InterPro" id="IPR033985">
    <property type="entry name" value="SusD-like_N"/>
</dbReference>
<evidence type="ECO:0000256" key="2">
    <source>
        <dbReference type="ARBA" id="ARBA00006275"/>
    </source>
</evidence>
<gene>
    <name evidence="8" type="ORF">Q4Q40_04665</name>
</gene>
<evidence type="ECO:0000256" key="3">
    <source>
        <dbReference type="ARBA" id="ARBA00022729"/>
    </source>
</evidence>
<comment type="subcellular location">
    <subcellularLocation>
        <location evidence="1">Cell outer membrane</location>
    </subcellularLocation>
</comment>
<keyword evidence="4" id="KW-0472">Membrane</keyword>
<dbReference type="Proteomes" id="UP001176806">
    <property type="component" value="Unassembled WGS sequence"/>
</dbReference>